<accession>A0A2I7SC45</accession>
<name>A0A2I7SC45_9CAUD</name>
<dbReference type="EMBL" id="MG727697">
    <property type="protein sequence ID" value="AUS03471.1"/>
    <property type="molecule type" value="Genomic_DNA"/>
</dbReference>
<evidence type="ECO:0000313" key="2">
    <source>
        <dbReference type="Proteomes" id="UP000240865"/>
    </source>
</evidence>
<reference evidence="1 2" key="1">
    <citation type="submission" date="2017-12" db="EMBL/GenBank/DDBJ databases">
        <authorList>
            <person name="Hurst M.R.H."/>
        </authorList>
    </citation>
    <scope>NUCLEOTIDE SEQUENCE [LARGE SCALE GENOMIC DNA]</scope>
</reference>
<proteinExistence type="predicted"/>
<organism evidence="1 2">
    <name type="scientific">Paenibacillus phage Dragolir</name>
    <dbReference type="NCBI Taxonomy" id="2070190"/>
    <lineage>
        <taxon>Viruses</taxon>
        <taxon>Duplodnaviria</taxon>
        <taxon>Heunggongvirae</taxon>
        <taxon>Uroviricota</taxon>
        <taxon>Caudoviricetes</taxon>
        <taxon>Gochnauervirinae</taxon>
        <taxon>Dragolirvirus</taxon>
        <taxon>Dragolirvirus dragolir</taxon>
    </lineage>
</organism>
<protein>
    <submittedName>
        <fullName evidence="1">Uncharacterized protein</fullName>
    </submittedName>
</protein>
<dbReference type="Proteomes" id="UP000240865">
    <property type="component" value="Segment"/>
</dbReference>
<sequence>MLRQSLIYGRRKLQASWLPQFREKLRGMTPIIYIYRASR</sequence>
<evidence type="ECO:0000313" key="1">
    <source>
        <dbReference type="EMBL" id="AUS03471.1"/>
    </source>
</evidence>
<gene>
    <name evidence="1" type="ORF">DRAGOLIR_58</name>
</gene>
<keyword evidence="2" id="KW-1185">Reference proteome</keyword>